<comment type="caution">
    <text evidence="2">The sequence shown here is derived from an EMBL/GenBank/DDBJ whole genome shotgun (WGS) entry which is preliminary data.</text>
</comment>
<reference evidence="2 3" key="1">
    <citation type="submission" date="2023-12" db="EMBL/GenBank/DDBJ databases">
        <title>Stenotrophomonas guangdongensis sp. nov., isolated from wilted pepper plants (Capsicum annuum).</title>
        <authorList>
            <person name="Qiu M."/>
            <person name="Li Y."/>
            <person name="Liu Q."/>
            <person name="Zhang X."/>
            <person name="Huang Y."/>
            <person name="Guo R."/>
            <person name="Hu M."/>
            <person name="Zhou J."/>
            <person name="Zhou X."/>
        </authorList>
    </citation>
    <scope>NUCLEOTIDE SEQUENCE [LARGE SCALE GENOMIC DNA]</scope>
    <source>
        <strain evidence="2 3">MH1</strain>
    </source>
</reference>
<dbReference type="Pfam" id="PF05594">
    <property type="entry name" value="Fil_haemagg"/>
    <property type="match status" value="10"/>
</dbReference>
<protein>
    <submittedName>
        <fullName evidence="2">Hemagglutinin repeat-containing protein</fullName>
    </submittedName>
</protein>
<feature type="region of interest" description="Disordered" evidence="1">
    <location>
        <begin position="2429"/>
        <end position="2475"/>
    </location>
</feature>
<proteinExistence type="predicted"/>
<dbReference type="NCBIfam" id="TIGR01731">
    <property type="entry name" value="fil_hemag_20aa"/>
    <property type="match status" value="26"/>
</dbReference>
<feature type="non-terminal residue" evidence="2">
    <location>
        <position position="1"/>
    </location>
</feature>
<dbReference type="Pfam" id="PF13332">
    <property type="entry name" value="Fil_haemagg_2"/>
    <property type="match status" value="4"/>
</dbReference>
<accession>A0ABU5V2L0</accession>
<dbReference type="InterPro" id="IPR008619">
    <property type="entry name" value="Filamentous_hemagglutn_rpt"/>
</dbReference>
<dbReference type="InterPro" id="IPR010069">
    <property type="entry name" value="CdiA_FHA1_rpt"/>
</dbReference>
<feature type="compositionally biased region" description="Gly residues" evidence="1">
    <location>
        <begin position="1356"/>
        <end position="1375"/>
    </location>
</feature>
<evidence type="ECO:0000256" key="1">
    <source>
        <dbReference type="SAM" id="MobiDB-lite"/>
    </source>
</evidence>
<evidence type="ECO:0000313" key="3">
    <source>
        <dbReference type="Proteomes" id="UP001301653"/>
    </source>
</evidence>
<dbReference type="Proteomes" id="UP001301653">
    <property type="component" value="Unassembled WGS sequence"/>
</dbReference>
<organism evidence="2 3">
    <name type="scientific">Stenotrophomonas capsici</name>
    <dbReference type="NCBI Taxonomy" id="3110230"/>
    <lineage>
        <taxon>Bacteria</taxon>
        <taxon>Pseudomonadati</taxon>
        <taxon>Pseudomonadota</taxon>
        <taxon>Gammaproteobacteria</taxon>
        <taxon>Lysobacterales</taxon>
        <taxon>Lysobacteraceae</taxon>
        <taxon>Stenotrophomonas</taxon>
    </lineage>
</organism>
<dbReference type="InterPro" id="IPR025157">
    <property type="entry name" value="Hemagglutinin_rpt"/>
</dbReference>
<dbReference type="EMBL" id="JAYFUH010000063">
    <property type="protein sequence ID" value="MEA5666959.1"/>
    <property type="molecule type" value="Genomic_DNA"/>
</dbReference>
<evidence type="ECO:0000313" key="2">
    <source>
        <dbReference type="EMBL" id="MEA5666959.1"/>
    </source>
</evidence>
<keyword evidence="3" id="KW-1185">Reference proteome</keyword>
<feature type="region of interest" description="Disordered" evidence="1">
    <location>
        <begin position="1351"/>
        <end position="1404"/>
    </location>
</feature>
<name>A0ABU5V2L0_9GAMM</name>
<feature type="compositionally biased region" description="Polar residues" evidence="1">
    <location>
        <begin position="2465"/>
        <end position="2475"/>
    </location>
</feature>
<gene>
    <name evidence="2" type="ORF">VA603_05340</name>
</gene>
<sequence length="2820" mass="285907">TGASSVRVTQQLDNRGGTLSSNGDVQLQAGQLNNAGGTVVAADKAQLQVTVDGLLDNSNGGRLTAGGDLSLSADTLDNQGGAVEHAGEGTLQIAVNTLHGKGGTLVGNGTLDLQGEDIDLQGGTTRARQVAITAGTLTTADGTLASTGEQALQLQVRDALNNDRGTIAANGALDVAAGSLSNRDGTLSSAGTDDTHINVIGALDNSAGTIASNATSLVLDAGRLVNEDGTVSHAGTQGLTLSTGQLDGQRGTIATAGALTLTAGTVDHRNATLNASQLTVNAAGFDNRGGTVVATGQQANMIQVQGTLDNGQGGTIASNGDLSLQAATLGNAGGTVQHAGTGSLSIDATTLNGQGGTLLGNGTLTLTGQTSDLSNGTTSAQRIRITTGDLTTAGGQLSATSTDTLQLQVRNRLDNTGGTLGSNGAVDLTAASFINNQGALQAAGAGNNRLDVAGALENRSGSILTAGNATVEAGALDNRGGTLHAAGTSQLVLDVDGLLDNRTEGVVSSGGDAVVTAQSLDNRDGTLATGGALTVTTVGTINNESGLVQAGKALTLSSQGLTNTAGTVLGASVDVDTRGLALDNRSGTMASLSGSLGIHSGALDNSGGLLQSAAGLSINTAGHALTNRNSGSAGGIISAGTLEISSGNLDNRAGVVFAQGNAQLGVGAMDNTQGGSLVSASDVTLRAVSLANSGGEVKSGRNADISLQGALDNNAGLVASTGNLVLQAATVDNRNTAAGSILGLQAGSLQVNAQRLDNQQGQVIADDGARLELTGQLNNTAGQVSTGGDLGVRADDVVNTQGTLVSGGNLQLDARYLSGDGKVLSQGNATLNLVEGFTNTDEVAANGKLSLTTQGALDNQGKLQGGSLEVHASRINNASNGEISSAGLTHLVADGAIVNRGLLDGVINHIQASELDNVGSGRIYGDHVAIQAGNLLNRAESVAGITTAATIAVRERLDLGVGTLSNTGQSLIFSDGDAAIGGALDANRIAVGAAAKIDNISSTIEVSGDLDIASLVVNNIRENVVVTQSTTVKAPVRMDQPGWFNNGSNNTSDIRSTSNYRAYEVYYLSADDILEDESYVTPDGYMIRKAVIRVTPQTSAYFFGRGALYGAKGERSRLVMGDGTMTIYYTGRQDGQANPDQVSSGADDPFLELRHMDPGSPAFSYVSDTLSYSNAYGTCTTNCVQLTALYQYDDPDHILTEMRRHPQNLSGNEQYRIATHTVVEDVLVSAGADAVIHAGGNMRIRADALLNQYASISADRDLAIVGINQSTSSVNNVGYTLYRTHSFSNVSYAYNGSTSAWSNPDISERAGQIGGLITAGGTLTVDVGDLSNLNNGRDAPNVQDGALVANLNTQGPAGGNVGPGAGQVQGPGQANGQGANTSSVQGPGAAGGAGAGSDITSGKLQNLTGRGADVAAIAGPGAAQNNGQGSSIVVDGASALGSTTAVQVAGDNPGMVVTTTLNNKAPNASLFKVDANGGKYLVETDPRFANYRNWLSSDHLLAQMGFDPANTHKRLGDGFYEQKLVREQIGELTGRRFLDGYASDEEQYRALLEAGATFAKGWGLRPGIALSAEQMAQLTSDIVWLVEQTITLADGSTTTALVPQVYLRVQPGDLDRNGALLAGANVDIKLQGDLVNQGDIAGRQLVSIDAGNIHNLSGANISGQQVGLQARQDIDIIGSTVTATDAMSVKAGGNITVASTTQAWDTGGSYQQRTTRIDRVAGLYVTNPSGQGVLAVNAGGDVNLSAAQVVNAGVDGTTVLAAGGNLNLATITETRNVDVITDSRNRSSTSQTTQVGSTVSGAGNVVLQAGNDVNLAAANVSAGKAIAVQTGRDINSTAATDTATLDHSQAGKRWSRTVSASEETVHGTQLNAGGNIAMQAGRDITLQAATVGSEEGGIGLSAGRDVNLTAAREQHDLTIDEQRTKKGFLKSKTTTTHDEWHDSIAVTTSLSGETVTIAAGRDITSQGAQVAGTGDVLLAAGRDLTLGAAQSTSTEVHDKTVKKSGLFGSGGIGFTIGKQQTDTEADITGVTHTGSTVGSLTGDVTLVAGNALKIEGSDVIALQGDITAKAKLISITEVQDTSTVEQQMRFKQAGLTVSLTAPVVDAAMNAAQSTRVVGQSSDSRINALAAANAAYDGYQAVGAAGAAMSSGQVVGITATVGSQKSSSRTQTDASEAVGSTVAAAGRVDMVATGAGGDSDIRISGSTLQGGAGTGLYADGAIDIVAAQNRSAQHTESSSSGWNAGVAVSGGSSGWAAGITAGVNAGKGREDGETVTQVNSHVGGGGTTTLISGGNTTIRGGQVTGDRVEVEAAHLAIESAQDTATYTGEQKNASAQVTVGYGFSASGSYSQSKLDSSYASVVQQSGILAGDGGYEVNIAGSTDLQGAIITSTAAAEVAGLNRLSTGTLSASNIENHADYSGASFGVSGGLGKNGKGEQREHQMAMGSADGVAGGRSSGKSVGLGSTGDNQSSTTVSGISTSNLVITDVDGQAATGKTVEQIKAGVVTMTSTYAVATNSGALSDRFDADTVMKELNIQVQVTRNFQQNSRGMVNAYADAKQAALREQIKQATTEEEKTVLYDEIYKLQYQRRFLETVINIVSADPAAAITQGTLQLAATAMREETLANSRKSPGMVIDANGTVINNVSYDSGAFDGVKLGGVRLDTETICGEGNIRCANDGKGNLLADVNGNYKYIGDERHPTYESFEKDLKASKDMHGPTGGFQPVEGAWYLPFNVVIPYKSGSFSDRLVEAFAGTHDLLGGQIWGWYGSDGNTAIDRTKPQKLASGVTTVVAIPVAAPFALSDLVSSDVIQILIKLGRLP</sequence>